<dbReference type="AlphaFoldDB" id="A0A5N7IUG0"/>
<reference evidence="1 3" key="1">
    <citation type="journal article" date="2019" name="Lett. Appl. Microbiol.">
        <title>A case of 'blown pack' spoilage of vacuum-packaged pork likely associated with Clostridium estertheticum in Canada.</title>
        <authorList>
            <person name="Zhang P."/>
            <person name="Ward P."/>
            <person name="McMullen L.M."/>
            <person name="Yang X."/>
        </authorList>
    </citation>
    <scope>NUCLEOTIDE SEQUENCE [LARGE SCALE GENOMIC DNA]</scope>
    <source>
        <strain evidence="1 3">MA19</strain>
    </source>
</reference>
<evidence type="ECO:0000313" key="4">
    <source>
        <dbReference type="Proteomes" id="UP000531659"/>
    </source>
</evidence>
<name>A0A5N7IUG0_9CLOT</name>
<dbReference type="Proteomes" id="UP000342249">
    <property type="component" value="Unassembled WGS sequence"/>
</dbReference>
<evidence type="ECO:0000313" key="3">
    <source>
        <dbReference type="Proteomes" id="UP000342249"/>
    </source>
</evidence>
<evidence type="ECO:0000313" key="1">
    <source>
        <dbReference type="EMBL" id="MPQ64576.1"/>
    </source>
</evidence>
<comment type="caution">
    <text evidence="1">The sequence shown here is derived from an EMBL/GenBank/DDBJ whole genome shotgun (WGS) entry which is preliminary data.</text>
</comment>
<keyword evidence="1" id="KW-0396">Initiation factor</keyword>
<sequence length="64" mass="7265">MERKKKCPECGCEKIAQAKLDINAKLYPIDAFFKIMNGSEMSAEVCTKCGYILNMRALSPEKFK</sequence>
<evidence type="ECO:0000313" key="2">
    <source>
        <dbReference type="EMBL" id="NNU78532.1"/>
    </source>
</evidence>
<proteinExistence type="predicted"/>
<keyword evidence="1" id="KW-0648">Protein biosynthesis</keyword>
<dbReference type="GeneID" id="83594845"/>
<dbReference type="EMBL" id="SPSF01000052">
    <property type="protein sequence ID" value="MPQ64576.1"/>
    <property type="molecule type" value="Genomic_DNA"/>
</dbReference>
<protein>
    <submittedName>
        <fullName evidence="1">Transcription initiation factor TFIIIB</fullName>
    </submittedName>
</protein>
<accession>A0A5N7IUG0</accession>
<dbReference type="GO" id="GO:0003743">
    <property type="term" value="F:translation initiation factor activity"/>
    <property type="evidence" value="ECO:0007669"/>
    <property type="project" value="UniProtKB-KW"/>
</dbReference>
<dbReference type="RefSeq" id="WP_152753744.1">
    <property type="nucleotide sequence ID" value="NZ_CP077617.1"/>
</dbReference>
<gene>
    <name evidence="1" type="ORF">E4V82_21085</name>
    <name evidence="2" type="ORF">HLQ16_21765</name>
</gene>
<dbReference type="Proteomes" id="UP000531659">
    <property type="component" value="Unassembled WGS sequence"/>
</dbReference>
<organism evidence="1 3">
    <name type="scientific">Clostridium estertheticum</name>
    <dbReference type="NCBI Taxonomy" id="238834"/>
    <lineage>
        <taxon>Bacteria</taxon>
        <taxon>Bacillati</taxon>
        <taxon>Bacillota</taxon>
        <taxon>Clostridia</taxon>
        <taxon>Eubacteriales</taxon>
        <taxon>Clostridiaceae</taxon>
        <taxon>Clostridium</taxon>
    </lineage>
</organism>
<reference evidence="2 4" key="2">
    <citation type="submission" date="2020-05" db="EMBL/GenBank/DDBJ databases">
        <title>Complete genome of Clostridium estertheticum subspecies estertheticum, isolated from Vacuum packed lamb meat from New Zealand imported to Switzerland.</title>
        <authorList>
            <person name="Wambui J."/>
            <person name="Stevens M.J.A."/>
            <person name="Stephan R."/>
        </authorList>
    </citation>
    <scope>NUCLEOTIDE SEQUENCE [LARGE SCALE GENOMIC DNA]</scope>
    <source>
        <strain evidence="2 4">CEST001</strain>
    </source>
</reference>
<dbReference type="EMBL" id="JABEYB010000025">
    <property type="protein sequence ID" value="NNU78532.1"/>
    <property type="molecule type" value="Genomic_DNA"/>
</dbReference>